<organism evidence="1 2">
    <name type="scientific">Ampelomyces quisqualis</name>
    <name type="common">Powdery mildew agent</name>
    <dbReference type="NCBI Taxonomy" id="50730"/>
    <lineage>
        <taxon>Eukaryota</taxon>
        <taxon>Fungi</taxon>
        <taxon>Dikarya</taxon>
        <taxon>Ascomycota</taxon>
        <taxon>Pezizomycotina</taxon>
        <taxon>Dothideomycetes</taxon>
        <taxon>Pleosporomycetidae</taxon>
        <taxon>Pleosporales</taxon>
        <taxon>Pleosporineae</taxon>
        <taxon>Phaeosphaeriaceae</taxon>
        <taxon>Ampelomyces</taxon>
    </lineage>
</organism>
<sequence length="86" mass="9543">MLQCWRRYSTRLQSTSGVASINRDLFLALGPAHLGTLAAVSRAYLAPCRRGRCISCCGKEESRTREPRVRFNEQGLLKSDGTPATE</sequence>
<dbReference type="Proteomes" id="UP000800096">
    <property type="component" value="Unassembled WGS sequence"/>
</dbReference>
<dbReference type="AlphaFoldDB" id="A0A6A5QEP2"/>
<evidence type="ECO:0000313" key="1">
    <source>
        <dbReference type="EMBL" id="KAF1912637.1"/>
    </source>
</evidence>
<protein>
    <submittedName>
        <fullName evidence="1">Uncharacterized protein</fullName>
    </submittedName>
</protein>
<accession>A0A6A5QEP2</accession>
<reference evidence="1" key="1">
    <citation type="journal article" date="2020" name="Stud. Mycol.">
        <title>101 Dothideomycetes genomes: a test case for predicting lifestyles and emergence of pathogens.</title>
        <authorList>
            <person name="Haridas S."/>
            <person name="Albert R."/>
            <person name="Binder M."/>
            <person name="Bloem J."/>
            <person name="Labutti K."/>
            <person name="Salamov A."/>
            <person name="Andreopoulos B."/>
            <person name="Baker S."/>
            <person name="Barry K."/>
            <person name="Bills G."/>
            <person name="Bluhm B."/>
            <person name="Cannon C."/>
            <person name="Castanera R."/>
            <person name="Culley D."/>
            <person name="Daum C."/>
            <person name="Ezra D."/>
            <person name="Gonzalez J."/>
            <person name="Henrissat B."/>
            <person name="Kuo A."/>
            <person name="Liang C."/>
            <person name="Lipzen A."/>
            <person name="Lutzoni F."/>
            <person name="Magnuson J."/>
            <person name="Mondo S."/>
            <person name="Nolan M."/>
            <person name="Ohm R."/>
            <person name="Pangilinan J."/>
            <person name="Park H.-J."/>
            <person name="Ramirez L."/>
            <person name="Alfaro M."/>
            <person name="Sun H."/>
            <person name="Tritt A."/>
            <person name="Yoshinaga Y."/>
            <person name="Zwiers L.-H."/>
            <person name="Turgeon B."/>
            <person name="Goodwin S."/>
            <person name="Spatafora J."/>
            <person name="Crous P."/>
            <person name="Grigoriev I."/>
        </authorList>
    </citation>
    <scope>NUCLEOTIDE SEQUENCE</scope>
    <source>
        <strain evidence="1">HMLAC05119</strain>
    </source>
</reference>
<evidence type="ECO:0000313" key="2">
    <source>
        <dbReference type="Proteomes" id="UP000800096"/>
    </source>
</evidence>
<keyword evidence="2" id="KW-1185">Reference proteome</keyword>
<gene>
    <name evidence="1" type="ORF">BDU57DRAFT_372958</name>
</gene>
<name>A0A6A5QEP2_AMPQU</name>
<dbReference type="EMBL" id="ML979140">
    <property type="protein sequence ID" value="KAF1912637.1"/>
    <property type="molecule type" value="Genomic_DNA"/>
</dbReference>
<proteinExistence type="predicted"/>